<comment type="function">
    <text evidence="3">Required for maturation of 30S ribosomal subunits.</text>
</comment>
<dbReference type="CDD" id="cd01734">
    <property type="entry name" value="YlxS_C"/>
    <property type="match status" value="1"/>
</dbReference>
<dbReference type="InterPro" id="IPR028998">
    <property type="entry name" value="RimP_C"/>
</dbReference>
<dbReference type="RefSeq" id="WP_013016696.1">
    <property type="nucleotide sequence ID" value="NC_013947.1"/>
</dbReference>
<feature type="domain" description="Ribosome maturation factor RimP C-terminal" evidence="5">
    <location>
        <begin position="92"/>
        <end position="152"/>
    </location>
</feature>
<dbReference type="KEGG" id="sna:Snas_1418"/>
<reference evidence="6 7" key="1">
    <citation type="journal article" date="2009" name="Stand. Genomic Sci.">
        <title>Complete genome sequence of Stackebrandtia nassauensis type strain (LLR-40K-21).</title>
        <authorList>
            <person name="Munk C."/>
            <person name="Lapidus A."/>
            <person name="Copeland A."/>
            <person name="Jando M."/>
            <person name="Mayilraj S."/>
            <person name="Glavina Del Rio T."/>
            <person name="Nolan M."/>
            <person name="Chen F."/>
            <person name="Lucas S."/>
            <person name="Tice H."/>
            <person name="Cheng J.F."/>
            <person name="Han C."/>
            <person name="Detter J.C."/>
            <person name="Bruce D."/>
            <person name="Goodwin L."/>
            <person name="Chain P."/>
            <person name="Pitluck S."/>
            <person name="Goker M."/>
            <person name="Ovchinikova G."/>
            <person name="Pati A."/>
            <person name="Ivanova N."/>
            <person name="Mavromatis K."/>
            <person name="Chen A."/>
            <person name="Palaniappan K."/>
            <person name="Land M."/>
            <person name="Hauser L."/>
            <person name="Chang Y.J."/>
            <person name="Jeffries C.D."/>
            <person name="Bristow J."/>
            <person name="Eisen J.A."/>
            <person name="Markowitz V."/>
            <person name="Hugenholtz P."/>
            <person name="Kyrpides N.C."/>
            <person name="Klenk H.P."/>
        </authorList>
    </citation>
    <scope>NUCLEOTIDE SEQUENCE [LARGE SCALE GENOMIC DNA]</scope>
    <source>
        <strain evidence="7">DSM 44728 / CIP 108903 / NRRL B-16338 / NBRC 102104 / LLR-40K-21</strain>
    </source>
</reference>
<dbReference type="GO" id="GO:0000028">
    <property type="term" value="P:ribosomal small subunit assembly"/>
    <property type="evidence" value="ECO:0007669"/>
    <property type="project" value="TreeGrafter"/>
</dbReference>
<dbReference type="Pfam" id="PF17384">
    <property type="entry name" value="DUF150_C"/>
    <property type="match status" value="1"/>
</dbReference>
<dbReference type="SUPFAM" id="SSF75420">
    <property type="entry name" value="YhbC-like, N-terminal domain"/>
    <property type="match status" value="1"/>
</dbReference>
<dbReference type="Pfam" id="PF02576">
    <property type="entry name" value="RimP_N"/>
    <property type="match status" value="1"/>
</dbReference>
<proteinExistence type="inferred from homology"/>
<dbReference type="HOGENOM" id="CLU_070525_3_0_11"/>
<evidence type="ECO:0000256" key="2">
    <source>
        <dbReference type="ARBA" id="ARBA00022517"/>
    </source>
</evidence>
<comment type="subcellular location">
    <subcellularLocation>
        <location evidence="3">Cytoplasm</location>
    </subcellularLocation>
</comment>
<gene>
    <name evidence="3" type="primary">rimP</name>
    <name evidence="6" type="ordered locus">Snas_1418</name>
</gene>
<dbReference type="PANTHER" id="PTHR33867">
    <property type="entry name" value="RIBOSOME MATURATION FACTOR RIMP"/>
    <property type="match status" value="1"/>
</dbReference>
<dbReference type="EMBL" id="CP001778">
    <property type="protein sequence ID" value="ADD41125.1"/>
    <property type="molecule type" value="Genomic_DNA"/>
</dbReference>
<dbReference type="NCBIfam" id="NF000930">
    <property type="entry name" value="PRK00092.2-2"/>
    <property type="match status" value="1"/>
</dbReference>
<dbReference type="GO" id="GO:0006412">
    <property type="term" value="P:translation"/>
    <property type="evidence" value="ECO:0007669"/>
    <property type="project" value="TreeGrafter"/>
</dbReference>
<evidence type="ECO:0000256" key="1">
    <source>
        <dbReference type="ARBA" id="ARBA00022490"/>
    </source>
</evidence>
<keyword evidence="7" id="KW-1185">Reference proteome</keyword>
<keyword evidence="1 3" id="KW-0963">Cytoplasm</keyword>
<organism evidence="6 7">
    <name type="scientific">Stackebrandtia nassauensis (strain DSM 44728 / CIP 108903 / NRRL B-16338 / NBRC 102104 / LLR-40K-21)</name>
    <dbReference type="NCBI Taxonomy" id="446470"/>
    <lineage>
        <taxon>Bacteria</taxon>
        <taxon>Bacillati</taxon>
        <taxon>Actinomycetota</taxon>
        <taxon>Actinomycetes</taxon>
        <taxon>Glycomycetales</taxon>
        <taxon>Glycomycetaceae</taxon>
        <taxon>Stackebrandtia</taxon>
    </lineage>
</organism>
<dbReference type="InterPro" id="IPR035956">
    <property type="entry name" value="RimP_N_sf"/>
</dbReference>
<dbReference type="InterPro" id="IPR003728">
    <property type="entry name" value="Ribosome_maturation_RimP"/>
</dbReference>
<evidence type="ECO:0000256" key="3">
    <source>
        <dbReference type="HAMAP-Rule" id="MF_01077"/>
    </source>
</evidence>
<dbReference type="Gene3D" id="3.30.300.70">
    <property type="entry name" value="RimP-like superfamily, N-terminal"/>
    <property type="match status" value="1"/>
</dbReference>
<name>D3PV72_STANL</name>
<evidence type="ECO:0000259" key="4">
    <source>
        <dbReference type="Pfam" id="PF02576"/>
    </source>
</evidence>
<accession>D3PV72</accession>
<dbReference type="STRING" id="446470.Snas_1418"/>
<dbReference type="PANTHER" id="PTHR33867:SF1">
    <property type="entry name" value="RIBOSOME MATURATION FACTOR RIMP"/>
    <property type="match status" value="1"/>
</dbReference>
<keyword evidence="2 3" id="KW-0690">Ribosome biogenesis</keyword>
<dbReference type="Proteomes" id="UP000000844">
    <property type="component" value="Chromosome"/>
</dbReference>
<dbReference type="AlphaFoldDB" id="D3PV72"/>
<feature type="domain" description="Ribosome maturation factor RimP N-terminal" evidence="4">
    <location>
        <begin position="13"/>
        <end position="89"/>
    </location>
</feature>
<evidence type="ECO:0000259" key="5">
    <source>
        <dbReference type="Pfam" id="PF17384"/>
    </source>
</evidence>
<protein>
    <recommendedName>
        <fullName evidence="3">Ribosome maturation factor RimP</fullName>
    </recommendedName>
</protein>
<comment type="similarity">
    <text evidence="3">Belongs to the RimP family.</text>
</comment>
<sequence>MADVTRKRILAVLEPVLAEAGYDLEELKVSQAGRRTLVRVLVDRDAGVDLDAIASVSRVLSKALDKSEADDGPFATNSYTLEVSSPGVDRPLTLPRHWRRNVGRLVSVRLSDATVTARIHAADDENVELELSDGTRRVAYGDLGPGRVQLEFSRSASKERQE</sequence>
<evidence type="ECO:0000313" key="6">
    <source>
        <dbReference type="EMBL" id="ADD41125.1"/>
    </source>
</evidence>
<dbReference type="GO" id="GO:0005829">
    <property type="term" value="C:cytosol"/>
    <property type="evidence" value="ECO:0007669"/>
    <property type="project" value="TreeGrafter"/>
</dbReference>
<dbReference type="InterPro" id="IPR028989">
    <property type="entry name" value="RimP_N"/>
</dbReference>
<dbReference type="HAMAP" id="MF_01077">
    <property type="entry name" value="RimP"/>
    <property type="match status" value="1"/>
</dbReference>
<evidence type="ECO:0000313" key="7">
    <source>
        <dbReference type="Proteomes" id="UP000000844"/>
    </source>
</evidence>
<dbReference type="eggNOG" id="COG0779">
    <property type="taxonomic scope" value="Bacteria"/>
</dbReference>